<reference evidence="6 7" key="1">
    <citation type="submission" date="2011-09" db="EMBL/GenBank/DDBJ databases">
        <title>The draft genome of Methylobacterium extorquens DSM 13060.</title>
        <authorList>
            <consortium name="US DOE Joint Genome Institute (JGI-PGF)"/>
            <person name="Lucas S."/>
            <person name="Han J."/>
            <person name="Lapidus A."/>
            <person name="Cheng J.-F."/>
            <person name="Goodwin L."/>
            <person name="Pitluck S."/>
            <person name="Peters L."/>
            <person name="Land M.L."/>
            <person name="Hauser L."/>
            <person name="Koskimaki J."/>
            <person name="Halonen O."/>
            <person name="Pirttila A."/>
            <person name="Frank C."/>
            <person name="Woyke T.J."/>
        </authorList>
    </citation>
    <scope>NUCLEOTIDE SEQUENCE [LARGE SCALE GENOMIC DNA]</scope>
    <source>
        <strain evidence="6 7">DSM 13060</strain>
    </source>
</reference>
<dbReference type="GO" id="GO:0005524">
    <property type="term" value="F:ATP binding"/>
    <property type="evidence" value="ECO:0007669"/>
    <property type="project" value="UniProtKB-KW"/>
</dbReference>
<proteinExistence type="predicted"/>
<keyword evidence="1" id="KW-0547">Nucleotide-binding</keyword>
<dbReference type="PANTHER" id="PTHR35372:SF2">
    <property type="entry name" value="SF3 HELICASE DOMAIN-CONTAINING PROTEIN"/>
    <property type="match status" value="1"/>
</dbReference>
<evidence type="ECO:0000256" key="1">
    <source>
        <dbReference type="ARBA" id="ARBA00022741"/>
    </source>
</evidence>
<dbReference type="InterPro" id="IPR051620">
    <property type="entry name" value="ORF904-like_C"/>
</dbReference>
<dbReference type="Pfam" id="PF08706">
    <property type="entry name" value="D5_N"/>
    <property type="match status" value="1"/>
</dbReference>
<dbReference type="InterPro" id="IPR045455">
    <property type="entry name" value="NrS-1_pol-like_helicase"/>
</dbReference>
<evidence type="ECO:0000256" key="4">
    <source>
        <dbReference type="ARBA" id="ARBA00022840"/>
    </source>
</evidence>
<comment type="caution">
    <text evidence="6">The sequence shown here is derived from an EMBL/GenBank/DDBJ whole genome shotgun (WGS) entry which is preliminary data.</text>
</comment>
<dbReference type="AlphaFoldDB" id="H1KPP7"/>
<organism evidence="6 7">
    <name type="scientific">Methylorubrum extorquens DSM 13060</name>
    <dbReference type="NCBI Taxonomy" id="882800"/>
    <lineage>
        <taxon>Bacteria</taxon>
        <taxon>Pseudomonadati</taxon>
        <taxon>Pseudomonadota</taxon>
        <taxon>Alphaproteobacteria</taxon>
        <taxon>Hyphomicrobiales</taxon>
        <taxon>Methylobacteriaceae</taxon>
        <taxon>Methylorubrum</taxon>
    </lineage>
</organism>
<dbReference type="InterPro" id="IPR015330">
    <property type="entry name" value="DNA_primase/pol_bifunc_N"/>
</dbReference>
<dbReference type="PATRIC" id="fig|882800.3.peg.4525"/>
<dbReference type="Pfam" id="PF03288">
    <property type="entry name" value="Pox_D5"/>
    <property type="match status" value="1"/>
</dbReference>
<dbReference type="Proteomes" id="UP000004382">
    <property type="component" value="Unassembled WGS sequence"/>
</dbReference>
<dbReference type="Pfam" id="PF09250">
    <property type="entry name" value="Prim-Pol"/>
    <property type="match status" value="1"/>
</dbReference>
<sequence length="715" mass="79436">MNTITLMTYIESGYDITVLRPKTKTPLLNNWTGITLKVEDIEAHGTFPEDYNVGAKLGSASNGIVDVDLDCDAAVSLGARLLNTETRVFGRDNNPASHYLYRVHNPRSTLRFKHPVSSEAIVELRGNNSQTVLPGSIYEDGSIIRFEDYSLPEPLDTNWETLERQCGLIAAGTVLSKFWNEGSRHTLALALGGWAAHKRIDQQSFTRLIEAVAEYMIDDDVADRVECVRDSYIDLASGNKVAWKDDLDQLIDSRIMIAISKWLMVTGEPTRGSETQQPKKLSSMTSDLQSGQNFCDHIGNNIIFCDDEERFYLRRNDVYEPASLASVKGTVMDYVKSFDVDATNFEEARNLKSAQSISRINAIVDVSRSNLRISSSEFNTDPFLVGCGNGVLDLRAGKLVETSCIITRRLGTNYDSQARCPSFVEFLGQVFDGDKEKINFIRRAVGYTLTGSTAGQCMFVAIGSGANGKSTFLKIIQELMGDYGTSIPSNSFMVSKFGNDKTDDIASLNGRRFVSASEGEIGQKLAVSKVKLMTGGDTISCRPLYGQYFNLKPEFKIWFGTNDLPVIQGGDEAIWRRIHLIDFPVSFTEAQRDGGLFDRLKLELPGILNWALQGVQELGEMKNDFLNPPASVRNETNRYRSDSDTVATFVEVGCDRVEGAIVMMNVLHEAYIRWCDISGLESLSSGLFGKELNRLGFSVKRRKEGNGRLGLKLKQ</sequence>
<dbReference type="SMART" id="SM00885">
    <property type="entry name" value="D5_N"/>
    <property type="match status" value="1"/>
</dbReference>
<keyword evidence="3" id="KW-0347">Helicase</keyword>
<dbReference type="NCBIfam" id="TIGR01613">
    <property type="entry name" value="primase_Cterm"/>
    <property type="match status" value="1"/>
</dbReference>
<dbReference type="PANTHER" id="PTHR35372">
    <property type="entry name" value="ATP BINDING PROTEIN-RELATED"/>
    <property type="match status" value="1"/>
</dbReference>
<evidence type="ECO:0000256" key="3">
    <source>
        <dbReference type="ARBA" id="ARBA00022806"/>
    </source>
</evidence>
<evidence type="ECO:0000313" key="6">
    <source>
        <dbReference type="EMBL" id="EHP90494.1"/>
    </source>
</evidence>
<dbReference type="InterPro" id="IPR004968">
    <property type="entry name" value="DNA_primase/NTPase_C"/>
</dbReference>
<keyword evidence="4" id="KW-0067">ATP-binding</keyword>
<dbReference type="EMBL" id="AGJK01000178">
    <property type="protein sequence ID" value="EHP90494.1"/>
    <property type="molecule type" value="Genomic_DNA"/>
</dbReference>
<evidence type="ECO:0000313" key="7">
    <source>
        <dbReference type="Proteomes" id="UP000004382"/>
    </source>
</evidence>
<dbReference type="InterPro" id="IPR027417">
    <property type="entry name" value="P-loop_NTPase"/>
</dbReference>
<name>H1KPP7_METEX</name>
<evidence type="ECO:0000256" key="2">
    <source>
        <dbReference type="ARBA" id="ARBA00022801"/>
    </source>
</evidence>
<protein>
    <submittedName>
        <fullName evidence="6">Phage/plasmid primase, P4 family</fullName>
    </submittedName>
</protein>
<dbReference type="SUPFAM" id="SSF56747">
    <property type="entry name" value="Prim-pol domain"/>
    <property type="match status" value="1"/>
</dbReference>
<dbReference type="Gene3D" id="3.40.50.300">
    <property type="entry name" value="P-loop containing nucleotide triphosphate hydrolases"/>
    <property type="match status" value="1"/>
</dbReference>
<feature type="domain" description="SF3 helicase" evidence="5">
    <location>
        <begin position="436"/>
        <end position="596"/>
    </location>
</feature>
<dbReference type="InterPro" id="IPR014818">
    <property type="entry name" value="Phage/plasmid_primase_P4_C"/>
</dbReference>
<accession>H1KPP7</accession>
<keyword evidence="2" id="KW-0378">Hydrolase</keyword>
<dbReference type="InterPro" id="IPR006500">
    <property type="entry name" value="Helicase_put_C_phage/plasmid"/>
</dbReference>
<dbReference type="PROSITE" id="PS51206">
    <property type="entry name" value="SF3_HELICASE_1"/>
    <property type="match status" value="1"/>
</dbReference>
<dbReference type="GO" id="GO:0016787">
    <property type="term" value="F:hydrolase activity"/>
    <property type="evidence" value="ECO:0007669"/>
    <property type="project" value="UniProtKB-KW"/>
</dbReference>
<evidence type="ECO:0000259" key="5">
    <source>
        <dbReference type="PROSITE" id="PS51206"/>
    </source>
</evidence>
<dbReference type="SMART" id="SM00943">
    <property type="entry name" value="Prim-Pol"/>
    <property type="match status" value="1"/>
</dbReference>
<gene>
    <name evidence="6" type="ORF">MetexDRAFT_4623</name>
</gene>
<dbReference type="InterPro" id="IPR014015">
    <property type="entry name" value="Helicase_SF3_DNA-vir"/>
</dbReference>
<dbReference type="Pfam" id="PF19263">
    <property type="entry name" value="DUF5906"/>
    <property type="match status" value="1"/>
</dbReference>
<dbReference type="GO" id="GO:0004386">
    <property type="term" value="F:helicase activity"/>
    <property type="evidence" value="ECO:0007669"/>
    <property type="project" value="UniProtKB-KW"/>
</dbReference>